<feature type="region of interest" description="Disordered" evidence="1">
    <location>
        <begin position="317"/>
        <end position="357"/>
    </location>
</feature>
<dbReference type="KEGG" id="ccho:CCHOA_11190"/>
<feature type="compositionally biased region" description="Polar residues" evidence="1">
    <location>
        <begin position="1909"/>
        <end position="1925"/>
    </location>
</feature>
<feature type="transmembrane region" description="Helical" evidence="2">
    <location>
        <begin position="3883"/>
        <end position="3903"/>
    </location>
</feature>
<dbReference type="NCBIfam" id="TIGR01451">
    <property type="entry name" value="B_ant_repeat"/>
    <property type="match status" value="9"/>
</dbReference>
<evidence type="ECO:0000256" key="1">
    <source>
        <dbReference type="SAM" id="MobiDB-lite"/>
    </source>
</evidence>
<dbReference type="EMBL" id="CP033896">
    <property type="protein sequence ID" value="AZA14614.1"/>
    <property type="molecule type" value="Genomic_DNA"/>
</dbReference>
<feature type="domain" description="DUF7507" evidence="3">
    <location>
        <begin position="3004"/>
        <end position="3102"/>
    </location>
</feature>
<feature type="domain" description="DUF7507" evidence="3">
    <location>
        <begin position="2329"/>
        <end position="2462"/>
    </location>
</feature>
<reference evidence="4 5" key="1">
    <citation type="submission" date="2018-11" db="EMBL/GenBank/DDBJ databases">
        <authorList>
            <person name="Kleinhagauer T."/>
            <person name="Glaeser S.P."/>
            <person name="Spergser J."/>
            <person name="Ruckert C."/>
            <person name="Kaempfer P."/>
            <person name="Busse H.-J."/>
        </authorList>
    </citation>
    <scope>NUCLEOTIDE SEQUENCE [LARGE SCALE GENOMIC DNA]</scope>
    <source>
        <strain evidence="4 5">200CH</strain>
    </source>
</reference>
<feature type="domain" description="DUF7507" evidence="3">
    <location>
        <begin position="2753"/>
        <end position="2860"/>
    </location>
</feature>
<feature type="region of interest" description="Disordered" evidence="1">
    <location>
        <begin position="795"/>
        <end position="815"/>
    </location>
</feature>
<feature type="domain" description="DUF7507" evidence="3">
    <location>
        <begin position="1390"/>
        <end position="1510"/>
    </location>
</feature>
<dbReference type="PANTHER" id="PTHR34819">
    <property type="entry name" value="LARGE CYSTEINE-RICH PERIPLASMIC PROTEIN OMCB"/>
    <property type="match status" value="1"/>
</dbReference>
<evidence type="ECO:0000256" key="2">
    <source>
        <dbReference type="SAM" id="Phobius"/>
    </source>
</evidence>
<feature type="compositionally biased region" description="Low complexity" evidence="1">
    <location>
        <begin position="1926"/>
        <end position="1935"/>
    </location>
</feature>
<feature type="compositionally biased region" description="Basic and acidic residues" evidence="1">
    <location>
        <begin position="3792"/>
        <end position="3803"/>
    </location>
</feature>
<proteinExistence type="predicted"/>
<organism evidence="4 5">
    <name type="scientific">Corynebacterium choanae</name>
    <dbReference type="NCBI Taxonomy" id="1862358"/>
    <lineage>
        <taxon>Bacteria</taxon>
        <taxon>Bacillati</taxon>
        <taxon>Actinomycetota</taxon>
        <taxon>Actinomycetes</taxon>
        <taxon>Mycobacteriales</taxon>
        <taxon>Corynebacteriaceae</taxon>
        <taxon>Corynebacterium</taxon>
    </lineage>
</organism>
<dbReference type="InterPro" id="IPR055354">
    <property type="entry name" value="DUF7507"/>
</dbReference>
<dbReference type="RefSeq" id="WP_123930199.1">
    <property type="nucleotide sequence ID" value="NZ_CP033896.1"/>
</dbReference>
<feature type="domain" description="DUF7507" evidence="3">
    <location>
        <begin position="2623"/>
        <end position="2722"/>
    </location>
</feature>
<sequence length="3914" mass="405618" precursor="true">MSPQGSAGSIDLKALSRTVAAILFSFILILTGQVVAAPSAHAAIDGVTVSVGDTSGKTGRNEDIQIPISINCGNGCPGEVTVQLNRPSLLAPDARLIAANRQIKVADSYSSTPTLTFTGLSAGQNSFTVVWKSDDNPTVTGSEQYNYTYSYNGKQETGSAKMELTGTIENLVTKSADMRKAPVGAYVTYELQYIRKGTTGVTGVLVDTLPEGVELVRFLNPHGAKPEINPATGDVSNVGQVIVKDNSYMLSQENFTYDPGTRQIRVNVTKELDNAVNTPGLARFRIKYVVRTTQKPTNETNTWDNTWGWAPDGLKTIGGEPLTKNSKGVSSDASASVQEGEVDGSAGKGASGGALDPVTQQKSEFNHTTNPYFSFSAVNGADGPLNIVDEFRSQTCATWADAEYKSSACKEADDQANGGYYFQPNKLVMDLSLQKVEGADGQVELYQGVPAFTLTVKGEGGKEFVVKGEQQESSSSVSYPIELPADFVATGFTMDVENLLGSARQTFRVYGNVDVPEDIYAIDGKELDRRYIVEIANDATITYQQSEATESGNGQNSVNSTARLRVRESFSQPRHNIYVGATTFGDVGGRASLTIRPQNLAKSAPDSYRPYGVVAFPKGFTFGGPHSPNDSSANACVAAQDGKFPAGSELKPFDPRQVTWSRAKTSDGEFEVSPSGGEVWTWTVPEGMELPAGQNDGNCGFSIWINYDGAVAGNYNQESLTNKFSRVLSMITTADPKQPIAANTDNINNTENVGCEGPEGNLCTAPGNERVRWHPQRATLTVLAFGASTISKYAKGDKDETDQNPTQFLPGKDSSELTSYATKQVEWTIRGGAGGSNPIKDFVLYDALPAERWVPMNTFSGSQEEMAGTHLEFDDKGNITNESAVNSSTLIPTLTGPIALPEVNYLNDQKAVETGPAPATVWYTTEIDPCRPEMAPVGQSVWPEGSDCSTFNAKNQWFTAETKPDNIDWSQVRYFRVAFDKPLIGQFDLPFTMNMPNNDVSGDGIDDQDIAINRVANRSKSMNDQDLGTIKPSVARVSYVPEIKVNKSVIIPADGESFADAKKKVDGQDPADYLIGAGDFVYFQISVSTKNDAVLASPVIRDFIPAGLKYVGTEQPTVGTIYEDYNHDNASEISAIGESPIVDGDHIVWIPGKLTKTGVEENGKQKKAVVTLKLQVTGDAVGTVTNHVSGGSNTVIGQVGCEASSEETIESNDSVPTRAGSYGCDSQAITIAPSISGSLFNLGETTTGGIGTDTPKVTELQDGDIIVHLLDAQGNPVLQGGQPVTTVLKADGTYIFPKVKPGEYQVKFEVADNDAARKRFKRSFFFADAESGEPISAASQIDGGVEANNPFAAITPTFTVPGLREDGTIDGTTVASVPTVDFAVRAVKRSVTLTKSADEPTSARTVGEEANFTITGSNNGNVPLADVVVTDAWATAHSATVTCTIVDAAVQDVTTARGDISQAPGGTLAVGDTYTCKVAYTVTQDDVDGQQALHNEASITGSYNGEPVTATGSADHQIVDAAPDFTIEKTVNGAENATLTLGEKARFVIKVTNTGNVTLKNVAINDTFTSADNTVALVCGEDAANLDPSAGAQDTVVIAAIPPQASRFCVGEYVADQAFVDAQQREVNTAAAVPSYDKPGEDGSVTLTQLDPKTDTASVDPVAAAPSITAKKEVATGEGQWGTTTEGSLANSGATEFKITVANTGNVAVTGITIADTLSGRAEKETLAVESCVDASDNTTVLGGSGSLNLAAGQTAVCSVTVTYTQDDIDAAKDLSNTIDVAGNAKVIGTDGNPAAQTVSDTDDSDNTATVTPPAAKPQLTLLKSTTVKADETLLVGSEVPYTFTVTNNGNVTIKDVTITDPRISDVHCADDNAACLELVKVLPVGETVELVGTYKVQAADVSNDNEKPSTLTNTATAGGTSPQGSSVTSNESSVTVNTGAPRIVVEKLALPGKEGVDLQNLVAGDLVKYQITVRNNGTAALVDGKVTDQMLSDRGVTELTCTVAGREATNGFTELGILAPGEVATCIATVEITQDDVDQSVTISNTAVATGTDANRNVADPAEATATVDTIEDASLELAKTSSATELLVEGDQVSYSFTIRNTGKTTLKDVTITDPALAEKGVAINCVPTELAPGAEYTCTSDPYTVTAEDIAAGNLVNVASYTSVLPSSEFTITPPKGDSNEVTDPTAQPAIELEKKLINVEADRVFRVGDRIDYEFVVTNSGKTKLDGVKLVDQLVADRVAAAAGDADSEVSAVTCADKPELVSAAGGSLEPGDKVTCVASIVVTQADVDAGNSIDNTATVSGATRNAPPVSATAKQSARLNQDDAITLVKEIVDQQALYLAGDKVTYRFTVTNTGQRTLAGIVVDDPMLQAAAATNAGETTGDGTADEDANAAAPAAGGVIVCEDKLTSPGLAAGESGTCTATYTVTETDATAGEAVNTIENVATVSGENPRGEKITSDPAKASFVAGSAELATTKASRIVSGGTDNGEVNAGSVVEWAVTVINGGNAPATDVVVTDEQFAGASDVACYPNVSAADIEAGIRPAADGVAPDAIGSIAAGESVTCFAQTTITQDEVDGGDEKINTATASRTIPNSGDDNGTPLRDTTPAATATVPTATKAGITLTKDVTPETKKDLYVAGDEVRYTFTVVNTGLVTLSDIAVTDPMFAGVTMTCAATKLEPGATTTCTSPVHVVSVEEADADNGVLLNTAKVVGVTPADRSNLIDSETGTPITPGGTVTDEDDKAVAVATPAVKLEKTANTTSGLVTGDKVTYTIVATNIGNAPLENLVITDPWFSANEMNCDDPAAAKSGATLAANGDKVTCEAEKIITQDEVDAKQDLTNTATVKATSNGVPVESTDEKDKDNVVDVTASAEVTVTVGGAPALLLEKSIKDAKELYAAGDKVEYTFTVTNTGSVTLHDVVVTDPMFGDTSLQCTPGTLAPQATASCTSATHVVTVDDAKAGTVVNTATATGLTPEQDKNTPAEARVSATDSATFTSGVPKLEITKSADKTENALVGDTINYSIVITNAGNTPVEHIRVLDDQIVGRGGKITCTDPAFERGEGRLAVGKSTICTATETITPAKLAASPLENTAAATGGFGDVDAAPVSAKAHVSVAARPQALSTKLFISEATEQTQGIGDGNTAKQAVNLPLNTATTITATATNSGDAPLVGVALAVDGVDFAGMPVTVLDDSGEPVTADSVKITDPATEPVTGLVVRQLPDGTLALSDDATLPALILDAGQTVRVSAEVPGQVDPLVERVVKTTATNQETGEGLSASDPLFTSVNRDPAITAKIFGESPETADANTAATAVAVKPNTPFMANVSMTNTSAVNLVGVTVAVTDGDVTGATYTVVDADGTPLAGNAITTTTNSGGLTKPVPGLVLRVDKSGNVVLSADTQLPAVVLTPGQSVTGMVQVAASQIGKQTDITVTAADQLTGEVVTATDPYFTQAATLPTPTIDAKIFVGDTTDEGGATGDGQTPEKAVQFSDDTPAQATIQLSNTAAEPLTKIVPAVEGVTLEEGAEFVLTDAAGNPVAPTAGAPAAGAMLRVTADGKVVFSADESLAPLNLLPGQTIAGRVEFAVNWSEPKNTPISVTAVGVDSDITVAATDALYTVHVDQTPPPLPQPAIESKIFVGEITADEAAKGDGQTADTAVTPEPGATTVTAEITLRNTGDEALVNIVPSIADVPITDETVFTVTDAQGNPVAPAAGKPATGAMLRVTADGKVVFSADETLAPLQLLPGQQVSGSVEFEVSWDIPRNTPITVTAVGVDSDIPVASTDPLYTVKDVEEPDKVKPSEGDEDTSSVTPELPWWLILIPAVAVLPVLVPQLPVPALPAVTPQPVSPNPAPEVVEVPEQPAPQSPHGSNSTLLARTGANVITLGIIAVLLLLAGVFLIAWRRRRSEEEEQA</sequence>
<keyword evidence="2" id="KW-1133">Transmembrane helix</keyword>
<keyword evidence="2" id="KW-0812">Transmembrane</keyword>
<dbReference type="InterPro" id="IPR047589">
    <property type="entry name" value="DUF11_rpt"/>
</dbReference>
<feature type="domain" description="DUF7507" evidence="3">
    <location>
        <begin position="1694"/>
        <end position="1785"/>
    </location>
</feature>
<gene>
    <name evidence="4" type="ORF">CCHOA_11190</name>
</gene>
<feature type="domain" description="DUF7507" evidence="3">
    <location>
        <begin position="2075"/>
        <end position="2170"/>
    </location>
</feature>
<dbReference type="Proteomes" id="UP000269019">
    <property type="component" value="Chromosome"/>
</dbReference>
<evidence type="ECO:0000313" key="5">
    <source>
        <dbReference type="Proteomes" id="UP000269019"/>
    </source>
</evidence>
<feature type="domain" description="DUF7507" evidence="3">
    <location>
        <begin position="2491"/>
        <end position="2597"/>
    </location>
</feature>
<dbReference type="PANTHER" id="PTHR34819:SF3">
    <property type="entry name" value="CELL SURFACE PROTEIN"/>
    <property type="match status" value="1"/>
</dbReference>
<feature type="compositionally biased region" description="Polar residues" evidence="1">
    <location>
        <begin position="2589"/>
        <end position="2601"/>
    </location>
</feature>
<accession>A0A3G6JEP1</accession>
<dbReference type="SUPFAM" id="SSF117074">
    <property type="entry name" value="Hypothetical protein PA1324"/>
    <property type="match status" value="1"/>
</dbReference>
<feature type="domain" description="DUF7507" evidence="3">
    <location>
        <begin position="2191"/>
        <end position="2316"/>
    </location>
</feature>
<feature type="compositionally biased region" description="Polar residues" evidence="1">
    <location>
        <begin position="323"/>
        <end position="337"/>
    </location>
</feature>
<feature type="domain" description="DUF7507" evidence="3">
    <location>
        <begin position="1943"/>
        <end position="2058"/>
    </location>
</feature>
<keyword evidence="2" id="KW-0472">Membrane</keyword>
<evidence type="ECO:0000259" key="3">
    <source>
        <dbReference type="Pfam" id="PF24346"/>
    </source>
</evidence>
<evidence type="ECO:0000313" key="4">
    <source>
        <dbReference type="EMBL" id="AZA14614.1"/>
    </source>
</evidence>
<name>A0A3G6JEP1_9CORY</name>
<dbReference type="Pfam" id="PF24346">
    <property type="entry name" value="DUF7507"/>
    <property type="match status" value="13"/>
</dbReference>
<feature type="domain" description="DUF7507" evidence="3">
    <location>
        <begin position="2885"/>
        <end position="2983"/>
    </location>
</feature>
<feature type="region of interest" description="Disordered" evidence="1">
    <location>
        <begin position="3792"/>
        <end position="3811"/>
    </location>
</feature>
<keyword evidence="5" id="KW-1185">Reference proteome</keyword>
<feature type="domain" description="DUF7507" evidence="3">
    <location>
        <begin position="1817"/>
        <end position="1930"/>
    </location>
</feature>
<feature type="region of interest" description="Disordered" evidence="1">
    <location>
        <begin position="1904"/>
        <end position="1935"/>
    </location>
</feature>
<feature type="domain" description="DUF7507" evidence="3">
    <location>
        <begin position="1522"/>
        <end position="1633"/>
    </location>
</feature>
<feature type="region of interest" description="Disordered" evidence="1">
    <location>
        <begin position="3845"/>
        <end position="3873"/>
    </location>
</feature>
<feature type="region of interest" description="Disordered" evidence="1">
    <location>
        <begin position="2589"/>
        <end position="2611"/>
    </location>
</feature>
<protein>
    <recommendedName>
        <fullName evidence="3">DUF7507 domain-containing protein</fullName>
    </recommendedName>
</protein>
<dbReference type="InterPro" id="IPR051172">
    <property type="entry name" value="Chlamydia_OmcB"/>
</dbReference>
<dbReference type="OrthoDB" id="4412057at2"/>
<feature type="region of interest" description="Disordered" evidence="1">
    <location>
        <begin position="1792"/>
        <end position="1811"/>
    </location>
</feature>